<keyword evidence="2" id="KW-0732">Signal</keyword>
<protein>
    <submittedName>
        <fullName evidence="3">Uncharacterized protein</fullName>
    </submittedName>
</protein>
<organism evidence="3 4">
    <name type="scientific">Polypedilum vanderplanki</name>
    <name type="common">Sleeping chironomid midge</name>
    <dbReference type="NCBI Taxonomy" id="319348"/>
    <lineage>
        <taxon>Eukaryota</taxon>
        <taxon>Metazoa</taxon>
        <taxon>Ecdysozoa</taxon>
        <taxon>Arthropoda</taxon>
        <taxon>Hexapoda</taxon>
        <taxon>Insecta</taxon>
        <taxon>Pterygota</taxon>
        <taxon>Neoptera</taxon>
        <taxon>Endopterygota</taxon>
        <taxon>Diptera</taxon>
        <taxon>Nematocera</taxon>
        <taxon>Chironomoidea</taxon>
        <taxon>Chironomidae</taxon>
        <taxon>Chironominae</taxon>
        <taxon>Polypedilum</taxon>
        <taxon>Polypedilum</taxon>
    </lineage>
</organism>
<proteinExistence type="predicted"/>
<accession>A0A9J6CNH0</accession>
<name>A0A9J6CNH0_POLVA</name>
<feature type="chain" id="PRO_5039917218" evidence="2">
    <location>
        <begin position="20"/>
        <end position="112"/>
    </location>
</feature>
<feature type="region of interest" description="Disordered" evidence="1">
    <location>
        <begin position="38"/>
        <end position="73"/>
    </location>
</feature>
<evidence type="ECO:0000313" key="4">
    <source>
        <dbReference type="Proteomes" id="UP001107558"/>
    </source>
</evidence>
<evidence type="ECO:0000256" key="1">
    <source>
        <dbReference type="SAM" id="MobiDB-lite"/>
    </source>
</evidence>
<dbReference type="Proteomes" id="UP001107558">
    <property type="component" value="Chromosome 1"/>
</dbReference>
<reference evidence="3" key="1">
    <citation type="submission" date="2021-03" db="EMBL/GenBank/DDBJ databases">
        <title>Chromosome level genome of the anhydrobiotic midge Polypedilum vanderplanki.</title>
        <authorList>
            <person name="Yoshida Y."/>
            <person name="Kikawada T."/>
            <person name="Gusev O."/>
        </authorList>
    </citation>
    <scope>NUCLEOTIDE SEQUENCE</scope>
    <source>
        <strain evidence="3">NIAS01</strain>
        <tissue evidence="3">Whole body or cell culture</tissue>
    </source>
</reference>
<keyword evidence="4" id="KW-1185">Reference proteome</keyword>
<evidence type="ECO:0000256" key="2">
    <source>
        <dbReference type="SAM" id="SignalP"/>
    </source>
</evidence>
<evidence type="ECO:0000313" key="3">
    <source>
        <dbReference type="EMBL" id="KAG5683785.1"/>
    </source>
</evidence>
<gene>
    <name evidence="3" type="ORF">PVAND_013049</name>
</gene>
<dbReference type="EMBL" id="JADBJN010000001">
    <property type="protein sequence ID" value="KAG5683785.1"/>
    <property type="molecule type" value="Genomic_DNA"/>
</dbReference>
<dbReference type="AlphaFoldDB" id="A0A9J6CNH0"/>
<feature type="compositionally biased region" description="Low complexity" evidence="1">
    <location>
        <begin position="51"/>
        <end position="73"/>
    </location>
</feature>
<feature type="signal peptide" evidence="2">
    <location>
        <begin position="1"/>
        <end position="19"/>
    </location>
</feature>
<sequence>MKILSFIFIFGILINLSSSLNIELNKIGPLLPRLSNNRRQFWPPPPPPPNQNQYGPPYGPNQYENNPNANQQYGYNQGNPYYYMPTTVGFPFNLFTTTPYPYMQQYPYGKKK</sequence>
<comment type="caution">
    <text evidence="3">The sequence shown here is derived from an EMBL/GenBank/DDBJ whole genome shotgun (WGS) entry which is preliminary data.</text>
</comment>